<evidence type="ECO:0000256" key="2">
    <source>
        <dbReference type="SAM" id="SignalP"/>
    </source>
</evidence>
<dbReference type="RefSeq" id="WP_215434181.1">
    <property type="nucleotide sequence ID" value="NZ_AP025943.1"/>
</dbReference>
<name>A0ABM7ZG23_9BACT</name>
<evidence type="ECO:0000313" key="3">
    <source>
        <dbReference type="EMBL" id="BDL43660.1"/>
    </source>
</evidence>
<feature type="region of interest" description="Disordered" evidence="1">
    <location>
        <begin position="49"/>
        <end position="102"/>
    </location>
</feature>
<dbReference type="EMBL" id="AP025943">
    <property type="protein sequence ID" value="BDL43660.1"/>
    <property type="molecule type" value="Genomic_DNA"/>
</dbReference>
<keyword evidence="2" id="KW-0732">Signal</keyword>
<reference evidence="3" key="1">
    <citation type="submission" date="2022-06" db="EMBL/GenBank/DDBJ databases">
        <title>Akkermansia biwalacus sp. nov., an anaerobic mucin-degrading bacterium isolated from human intestine.</title>
        <authorList>
            <person name="Kobayashi Y."/>
            <person name="Inoue S."/>
            <person name="Kawahara T."/>
            <person name="Kohda N."/>
        </authorList>
    </citation>
    <scope>NUCLEOTIDE SEQUENCE</scope>
    <source>
        <strain evidence="3">WON2089</strain>
    </source>
</reference>
<gene>
    <name evidence="3" type="ORF">Abiwalacus_12340</name>
</gene>
<accession>A0ABM7ZG23</accession>
<keyword evidence="4" id="KW-1185">Reference proteome</keyword>
<feature type="signal peptide" evidence="2">
    <location>
        <begin position="1"/>
        <end position="39"/>
    </location>
</feature>
<evidence type="ECO:0000313" key="4">
    <source>
        <dbReference type="Proteomes" id="UP001062263"/>
    </source>
</evidence>
<proteinExistence type="predicted"/>
<organism evidence="3 4">
    <name type="scientific">Akkermansia biwaensis</name>
    <dbReference type="NCBI Taxonomy" id="2946555"/>
    <lineage>
        <taxon>Bacteria</taxon>
        <taxon>Pseudomonadati</taxon>
        <taxon>Verrucomicrobiota</taxon>
        <taxon>Verrucomicrobiia</taxon>
        <taxon>Verrucomicrobiales</taxon>
        <taxon>Akkermansiaceae</taxon>
        <taxon>Akkermansia</taxon>
    </lineage>
</organism>
<sequence>MVNHRQRQQASWKGSCWNPSLAACLLPLLAAMSAGNARADIQAGRTAARALSSTERPKGPVVITPTRRDPLPGVVVKSPTATGAGKRPAPQPRILPRTAPQSPGTYPWRLNITATVFWVGEDATERNPVANHKSSWDSAWKESFGGFDNPDPLHRTMDFRPKTFIPRQNPFYVALPYNDVCKGEHKPEASRVIPWFHREFSGKGQSVCKGRWVQIIYNKRSCFAQWEDCGPFTTEDWPYVFGDKPPVNTHNKGAGIDISPAVRDYLGIPGGTAIVHWRFVEFYRIPRGPWSKWGDNNPFVNPDLGPGKRALQTKEDRLRQQQEAIQRELMKDPAKLRRQLQG</sequence>
<feature type="chain" id="PRO_5045943397" evidence="2">
    <location>
        <begin position="40"/>
        <end position="342"/>
    </location>
</feature>
<dbReference type="PROSITE" id="PS51257">
    <property type="entry name" value="PROKAR_LIPOPROTEIN"/>
    <property type="match status" value="1"/>
</dbReference>
<dbReference type="Proteomes" id="UP001062263">
    <property type="component" value="Chromosome"/>
</dbReference>
<protein>
    <submittedName>
        <fullName evidence="3">Uncharacterized protein</fullName>
    </submittedName>
</protein>
<evidence type="ECO:0000256" key="1">
    <source>
        <dbReference type="SAM" id="MobiDB-lite"/>
    </source>
</evidence>